<dbReference type="InterPro" id="IPR016181">
    <property type="entry name" value="Acyl_CoA_acyltransferase"/>
</dbReference>
<sequence>MEIRRVDSDAELEDALSVRRTVFINEQGVPEHRELDGMDAEATHFVAYDDDEPIGTARLRRYDGDDRSTAKIERVAVIEARRAEGIGRDLMCAVERAAREIGYEKLVLHAQVPVVSFYTELGYKTVGEEFEDAGIPHREMTKVLR</sequence>
<evidence type="ECO:0000259" key="3">
    <source>
        <dbReference type="PROSITE" id="PS51186"/>
    </source>
</evidence>
<dbReference type="Proteomes" id="UP000308037">
    <property type="component" value="Unassembled WGS sequence"/>
</dbReference>
<evidence type="ECO:0000313" key="5">
    <source>
        <dbReference type="Proteomes" id="UP000308037"/>
    </source>
</evidence>
<dbReference type="CDD" id="cd04301">
    <property type="entry name" value="NAT_SF"/>
    <property type="match status" value="1"/>
</dbReference>
<dbReference type="GO" id="GO:0016747">
    <property type="term" value="F:acyltransferase activity, transferring groups other than amino-acyl groups"/>
    <property type="evidence" value="ECO:0007669"/>
    <property type="project" value="InterPro"/>
</dbReference>
<gene>
    <name evidence="4" type="ORF">DM868_01810</name>
</gene>
<dbReference type="Gene3D" id="3.40.630.30">
    <property type="match status" value="1"/>
</dbReference>
<dbReference type="PANTHER" id="PTHR43877">
    <property type="entry name" value="AMINOALKYLPHOSPHONATE N-ACETYLTRANSFERASE-RELATED-RELATED"/>
    <property type="match status" value="1"/>
</dbReference>
<keyword evidence="1 4" id="KW-0808">Transferase</keyword>
<dbReference type="PROSITE" id="PS51186">
    <property type="entry name" value="GNAT"/>
    <property type="match status" value="1"/>
</dbReference>
<dbReference type="SUPFAM" id="SSF55729">
    <property type="entry name" value="Acyl-CoA N-acyltransferases (Nat)"/>
    <property type="match status" value="1"/>
</dbReference>
<dbReference type="RefSeq" id="WP_137275148.1">
    <property type="nucleotide sequence ID" value="NZ_QKNX01000001.1"/>
</dbReference>
<keyword evidence="5" id="KW-1185">Reference proteome</keyword>
<keyword evidence="2" id="KW-0012">Acyltransferase</keyword>
<evidence type="ECO:0000256" key="1">
    <source>
        <dbReference type="ARBA" id="ARBA00022679"/>
    </source>
</evidence>
<comment type="caution">
    <text evidence="4">The sequence shown here is derived from an EMBL/GenBank/DDBJ whole genome shotgun (WGS) entry which is preliminary data.</text>
</comment>
<dbReference type="EMBL" id="QKNX01000001">
    <property type="protein sequence ID" value="TKR27848.1"/>
    <property type="molecule type" value="Genomic_DNA"/>
</dbReference>
<dbReference type="OrthoDB" id="111868at2157"/>
<feature type="domain" description="N-acetyltransferase" evidence="3">
    <location>
        <begin position="1"/>
        <end position="145"/>
    </location>
</feature>
<dbReference type="PANTHER" id="PTHR43877:SF2">
    <property type="entry name" value="AMINOALKYLPHOSPHONATE N-ACETYLTRANSFERASE-RELATED"/>
    <property type="match status" value="1"/>
</dbReference>
<evidence type="ECO:0000256" key="2">
    <source>
        <dbReference type="ARBA" id="ARBA00023315"/>
    </source>
</evidence>
<accession>A0A4U5JIF6</accession>
<evidence type="ECO:0000313" key="4">
    <source>
        <dbReference type="EMBL" id="TKR27848.1"/>
    </source>
</evidence>
<organism evidence="4 5">
    <name type="scientific">Natronomonas salsuginis</name>
    <dbReference type="NCBI Taxonomy" id="2217661"/>
    <lineage>
        <taxon>Archaea</taxon>
        <taxon>Methanobacteriati</taxon>
        <taxon>Methanobacteriota</taxon>
        <taxon>Stenosarchaea group</taxon>
        <taxon>Halobacteria</taxon>
        <taxon>Halobacteriales</taxon>
        <taxon>Natronomonadaceae</taxon>
        <taxon>Natronomonas</taxon>
    </lineage>
</organism>
<dbReference type="InterPro" id="IPR000182">
    <property type="entry name" value="GNAT_dom"/>
</dbReference>
<dbReference type="AlphaFoldDB" id="A0A4U5JIF6"/>
<dbReference type="Pfam" id="PF13673">
    <property type="entry name" value="Acetyltransf_10"/>
    <property type="match status" value="1"/>
</dbReference>
<reference evidence="4 5" key="1">
    <citation type="submission" date="2019-04" db="EMBL/GenBank/DDBJ databases">
        <title>Natronomonas sp. F20-122 a newhaloarchaeon isolated from a saline saltern of Isla Bacuta, Huelva, Spain.</title>
        <authorList>
            <person name="Duran-Viseras A."/>
            <person name="Sanchez-Porro C."/>
            <person name="Ventosa A."/>
        </authorList>
    </citation>
    <scope>NUCLEOTIDE SEQUENCE [LARGE SCALE GENOMIC DNA]</scope>
    <source>
        <strain evidence="4 5">F20-122</strain>
    </source>
</reference>
<name>A0A4U5JIF6_9EURY</name>
<dbReference type="InterPro" id="IPR050832">
    <property type="entry name" value="Bact_Acetyltransf"/>
</dbReference>
<proteinExistence type="predicted"/>
<protein>
    <submittedName>
        <fullName evidence="4">GNAT family N-acetyltransferase</fullName>
    </submittedName>
</protein>